<evidence type="ECO:0000313" key="2">
    <source>
        <dbReference type="Proteomes" id="UP001497680"/>
    </source>
</evidence>
<dbReference type="EMBL" id="MU394333">
    <property type="protein sequence ID" value="KAI6084717.1"/>
    <property type="molecule type" value="Genomic_DNA"/>
</dbReference>
<accession>A0ACC0CWL3</accession>
<gene>
    <name evidence="1" type="ORF">F4821DRAFT_242177</name>
</gene>
<name>A0ACC0CWL3_9PEZI</name>
<organism evidence="1 2">
    <name type="scientific">Hypoxylon rubiginosum</name>
    <dbReference type="NCBI Taxonomy" id="110542"/>
    <lineage>
        <taxon>Eukaryota</taxon>
        <taxon>Fungi</taxon>
        <taxon>Dikarya</taxon>
        <taxon>Ascomycota</taxon>
        <taxon>Pezizomycotina</taxon>
        <taxon>Sordariomycetes</taxon>
        <taxon>Xylariomycetidae</taxon>
        <taxon>Xylariales</taxon>
        <taxon>Hypoxylaceae</taxon>
        <taxon>Hypoxylon</taxon>
    </lineage>
</organism>
<keyword evidence="2" id="KW-1185">Reference proteome</keyword>
<dbReference type="Proteomes" id="UP001497680">
    <property type="component" value="Unassembled WGS sequence"/>
</dbReference>
<evidence type="ECO:0000313" key="1">
    <source>
        <dbReference type="EMBL" id="KAI6084717.1"/>
    </source>
</evidence>
<protein>
    <submittedName>
        <fullName evidence="1">Uncharacterized protein</fullName>
    </submittedName>
</protein>
<sequence length="783" mass="84187">MDKSLRSTSPHSTSDPSYAPVVDSPVHDETGGDMHSTSSVRAGKFAPSLKTNQNGHNRDDQRDRKSRHATPRTTVQSTPKADGKDDLNHVHGGQFPPSATSFRDQLMQRAQGPGLPPVKTGIVKDAQTVADYNTQVASMQARIEMLEDDLSRRTSELIEAKTALARKNDENIHLRSSIDTMQGEFADLIEEDRYKYDSIMFDLRRDNDNLRDAIRTGIISIADIYGSNASEAFTHLAEDATDRAASGRSSPEPSPASSGESSSEHSPAARASVSSSSSSTLQPHSPAGDDSSQQQTQSVHSGQPSEASDELKVAGDTREPLEVTTPIEVVPQVHEEKEAEKIQEDQPSKDSDHSQESEPSEKCEPSEESQPPQESQHSAKSREIQESQPAEDSARQHSVHDKGPSTDVKSITADTPAVTPTVTPCTPVVSMKNKEAHDSPVSPTPPPAHPATNSPTTRTGSPATPLSANQPRSWANVASSPPKDVPVAPREKNDGKNVSPPQVLSSLKVGNGAPKTLKFVSPPPRAAMKENMEALNSNETASSQWRDRAVVDVVEPTGARREVASSKASDQPTPSTSKAKPNSIPVTADARGASPNSQVTNGATGKSEAQPEEQADGWKSVKSKYKPKNKNWKSKGANQAQGMNQATTGTNGKPTPKESGNAQMSTNTMPKAHHTLPHTQQKWKRQNGTVIGSRSIFSQPANKQKENQSSPTTQEPSGLRNVLNGGTSGQRSSSNVQYKPVPKKSTGNRTDSMGSAKSTFNWADDVEWEHSQKNPNDPVHSSF</sequence>
<reference evidence="1 2" key="1">
    <citation type="journal article" date="2022" name="New Phytol.">
        <title>Ecological generalism drives hyperdiversity of secondary metabolite gene clusters in xylarialean endophytes.</title>
        <authorList>
            <person name="Franco M.E.E."/>
            <person name="Wisecaver J.H."/>
            <person name="Arnold A.E."/>
            <person name="Ju Y.M."/>
            <person name="Slot J.C."/>
            <person name="Ahrendt S."/>
            <person name="Moore L.P."/>
            <person name="Eastman K.E."/>
            <person name="Scott K."/>
            <person name="Konkel Z."/>
            <person name="Mondo S.J."/>
            <person name="Kuo A."/>
            <person name="Hayes R.D."/>
            <person name="Haridas S."/>
            <person name="Andreopoulos B."/>
            <person name="Riley R."/>
            <person name="LaButti K."/>
            <person name="Pangilinan J."/>
            <person name="Lipzen A."/>
            <person name="Amirebrahimi M."/>
            <person name="Yan J."/>
            <person name="Adam C."/>
            <person name="Keymanesh K."/>
            <person name="Ng V."/>
            <person name="Louie K."/>
            <person name="Northen T."/>
            <person name="Drula E."/>
            <person name="Henrissat B."/>
            <person name="Hsieh H.M."/>
            <person name="Youens-Clark K."/>
            <person name="Lutzoni F."/>
            <person name="Miadlikowska J."/>
            <person name="Eastwood D.C."/>
            <person name="Hamelin R.C."/>
            <person name="Grigoriev I.V."/>
            <person name="U'Ren J.M."/>
        </authorList>
    </citation>
    <scope>NUCLEOTIDE SEQUENCE [LARGE SCALE GENOMIC DNA]</scope>
    <source>
        <strain evidence="1 2">ER1909</strain>
    </source>
</reference>
<comment type="caution">
    <text evidence="1">The sequence shown here is derived from an EMBL/GenBank/DDBJ whole genome shotgun (WGS) entry which is preliminary data.</text>
</comment>
<proteinExistence type="predicted"/>